<dbReference type="InterPro" id="IPR046947">
    <property type="entry name" value="LytR-like"/>
</dbReference>
<gene>
    <name evidence="4" type="ORF">FHG85_06190</name>
</gene>
<dbReference type="PANTHER" id="PTHR37299">
    <property type="entry name" value="TRANSCRIPTIONAL REGULATOR-RELATED"/>
    <property type="match status" value="1"/>
</dbReference>
<evidence type="ECO:0000313" key="5">
    <source>
        <dbReference type="Proteomes" id="UP000500961"/>
    </source>
</evidence>
<evidence type="ECO:0000259" key="3">
    <source>
        <dbReference type="PROSITE" id="PS50930"/>
    </source>
</evidence>
<dbReference type="GO" id="GO:0000156">
    <property type="term" value="F:phosphorelay response regulator activity"/>
    <property type="evidence" value="ECO:0007669"/>
    <property type="project" value="InterPro"/>
</dbReference>
<evidence type="ECO:0000256" key="1">
    <source>
        <dbReference type="PROSITE-ProRule" id="PRU00169"/>
    </source>
</evidence>
<dbReference type="Proteomes" id="UP000500961">
    <property type="component" value="Chromosome"/>
</dbReference>
<feature type="domain" description="Response regulatory" evidence="2">
    <location>
        <begin position="3"/>
        <end position="114"/>
    </location>
</feature>
<dbReference type="Pfam" id="PF04397">
    <property type="entry name" value="LytTR"/>
    <property type="match status" value="1"/>
</dbReference>
<evidence type="ECO:0000313" key="4">
    <source>
        <dbReference type="EMBL" id="QKG79867.1"/>
    </source>
</evidence>
<dbReference type="InterPro" id="IPR007492">
    <property type="entry name" value="LytTR_DNA-bd_dom"/>
</dbReference>
<feature type="modified residue" description="4-aspartylphosphate" evidence="1">
    <location>
        <position position="54"/>
    </location>
</feature>
<keyword evidence="1" id="KW-0597">Phosphoprotein</keyword>
<dbReference type="Gene3D" id="3.40.50.2300">
    <property type="match status" value="1"/>
</dbReference>
<dbReference type="InterPro" id="IPR011006">
    <property type="entry name" value="CheY-like_superfamily"/>
</dbReference>
<dbReference type="Gene3D" id="2.40.50.1020">
    <property type="entry name" value="LytTr DNA-binding domain"/>
    <property type="match status" value="1"/>
</dbReference>
<accession>A0A7D3XEF4</accession>
<dbReference type="EMBL" id="CP041345">
    <property type="protein sequence ID" value="QKG79867.1"/>
    <property type="molecule type" value="Genomic_DNA"/>
</dbReference>
<dbReference type="PANTHER" id="PTHR37299:SF1">
    <property type="entry name" value="STAGE 0 SPORULATION PROTEIN A HOMOLOG"/>
    <property type="match status" value="1"/>
</dbReference>
<dbReference type="PROSITE" id="PS50110">
    <property type="entry name" value="RESPONSE_REGULATORY"/>
    <property type="match status" value="1"/>
</dbReference>
<dbReference type="AlphaFoldDB" id="A0A7D3XEF4"/>
<dbReference type="PROSITE" id="PS50930">
    <property type="entry name" value="HTH_LYTTR"/>
    <property type="match status" value="1"/>
</dbReference>
<dbReference type="InterPro" id="IPR001789">
    <property type="entry name" value="Sig_transdc_resp-reg_receiver"/>
</dbReference>
<dbReference type="SMART" id="SM00850">
    <property type="entry name" value="LytTR"/>
    <property type="match status" value="1"/>
</dbReference>
<dbReference type="Pfam" id="PF00072">
    <property type="entry name" value="Response_reg"/>
    <property type="match status" value="1"/>
</dbReference>
<reference evidence="4 5" key="1">
    <citation type="submission" date="2019-07" db="EMBL/GenBank/DDBJ databases">
        <title>Thalassofilum flectens gen. nov., sp. nov., a novel moderate thermophilic anaerobe from a shallow sea hot spring in Kunashir Island (Russia), representing a new family in the order Bacteroidales, and proposal of Thalassofilacea fam. nov.</title>
        <authorList>
            <person name="Kochetkova T.V."/>
            <person name="Podosokorskaya O.A."/>
            <person name="Novikov A."/>
            <person name="Elcheninov A.G."/>
            <person name="Toshchakov S.V."/>
            <person name="Kublanov I.V."/>
        </authorList>
    </citation>
    <scope>NUCLEOTIDE SEQUENCE [LARGE SCALE GENOMIC DNA]</scope>
    <source>
        <strain evidence="4 5">38-H</strain>
    </source>
</reference>
<feature type="domain" description="HTH LytTR-type" evidence="3">
    <location>
        <begin position="143"/>
        <end position="234"/>
    </location>
</feature>
<dbReference type="RefSeq" id="WP_173074039.1">
    <property type="nucleotide sequence ID" value="NZ_CP041345.1"/>
</dbReference>
<protein>
    <submittedName>
        <fullName evidence="4">Response regulator transcription factor</fullName>
    </submittedName>
</protein>
<dbReference type="KEGG" id="ttz:FHG85_06190"/>
<sequence length="237" mass="27632">MIRCIAIDDEPLALKQIESYIDKTPFLEKIAVCDSALNALTVLKEEDVDLMFVDINMPDLNGMDFVKTLENPPRIIFTTAYSEYAVEGFKVDALDYLLKPISYSDFLKSANKAKAYFEMTSKKEVKVTEDSNFLFIKSEYKHIRINFDDIKYIESKSEYVRIHLVSSKPIMSLISLKTLEEKLPGNKFMRIHRSYIVNLEKVTIIERNRIVFDGDTYIPIGEQYKNQFQEFLNKNFL</sequence>
<proteinExistence type="predicted"/>
<organism evidence="4 5">
    <name type="scientific">Tenuifilum thalassicum</name>
    <dbReference type="NCBI Taxonomy" id="2590900"/>
    <lineage>
        <taxon>Bacteria</taxon>
        <taxon>Pseudomonadati</taxon>
        <taxon>Bacteroidota</taxon>
        <taxon>Bacteroidia</taxon>
        <taxon>Bacteroidales</taxon>
        <taxon>Tenuifilaceae</taxon>
        <taxon>Tenuifilum</taxon>
    </lineage>
</organism>
<name>A0A7D3XEF4_9BACT</name>
<keyword evidence="5" id="KW-1185">Reference proteome</keyword>
<dbReference type="SMART" id="SM00448">
    <property type="entry name" value="REC"/>
    <property type="match status" value="1"/>
</dbReference>
<dbReference type="GO" id="GO:0003677">
    <property type="term" value="F:DNA binding"/>
    <property type="evidence" value="ECO:0007669"/>
    <property type="project" value="InterPro"/>
</dbReference>
<dbReference type="SUPFAM" id="SSF52172">
    <property type="entry name" value="CheY-like"/>
    <property type="match status" value="1"/>
</dbReference>
<evidence type="ECO:0000259" key="2">
    <source>
        <dbReference type="PROSITE" id="PS50110"/>
    </source>
</evidence>